<dbReference type="AlphaFoldDB" id="A0AAW0S331"/>
<dbReference type="Proteomes" id="UP001397290">
    <property type="component" value="Unassembled WGS sequence"/>
</dbReference>
<reference evidence="2 3" key="1">
    <citation type="submission" date="2020-02" db="EMBL/GenBank/DDBJ databases">
        <title>Comparative genomics of the hypocrealean fungal genus Beauvera.</title>
        <authorList>
            <person name="Showalter D.N."/>
            <person name="Bushley K.E."/>
            <person name="Rehner S.A."/>
        </authorList>
    </citation>
    <scope>NUCLEOTIDE SEQUENCE [LARGE SCALE GENOMIC DNA]</scope>
    <source>
        <strain evidence="2 3">ARSEF4384</strain>
    </source>
</reference>
<feature type="compositionally biased region" description="Basic and acidic residues" evidence="1">
    <location>
        <begin position="1"/>
        <end position="11"/>
    </location>
</feature>
<keyword evidence="3" id="KW-1185">Reference proteome</keyword>
<gene>
    <name evidence="2" type="ORF">G3M48_008486</name>
</gene>
<accession>A0AAW0S331</accession>
<proteinExistence type="predicted"/>
<sequence length="92" mass="10023">MAVRNGHHEELQTGISSGGSGDHAAEIAALEVPREDEAGKHTRVNQLGHADDNLRSLTQNAEQQFGRDNVQKDVNADANADTNTDDKHRCQH</sequence>
<evidence type="ECO:0000313" key="3">
    <source>
        <dbReference type="Proteomes" id="UP001397290"/>
    </source>
</evidence>
<organism evidence="2 3">
    <name type="scientific">Beauveria asiatica</name>
    <dbReference type="NCBI Taxonomy" id="1069075"/>
    <lineage>
        <taxon>Eukaryota</taxon>
        <taxon>Fungi</taxon>
        <taxon>Dikarya</taxon>
        <taxon>Ascomycota</taxon>
        <taxon>Pezizomycotina</taxon>
        <taxon>Sordariomycetes</taxon>
        <taxon>Hypocreomycetidae</taxon>
        <taxon>Hypocreales</taxon>
        <taxon>Cordycipitaceae</taxon>
        <taxon>Beauveria</taxon>
    </lineage>
</organism>
<evidence type="ECO:0000256" key="1">
    <source>
        <dbReference type="SAM" id="MobiDB-lite"/>
    </source>
</evidence>
<evidence type="ECO:0000313" key="2">
    <source>
        <dbReference type="EMBL" id="KAK8149009.1"/>
    </source>
</evidence>
<comment type="caution">
    <text evidence="2">The sequence shown here is derived from an EMBL/GenBank/DDBJ whole genome shotgun (WGS) entry which is preliminary data.</text>
</comment>
<dbReference type="EMBL" id="JAAHCF010000064">
    <property type="protein sequence ID" value="KAK8149009.1"/>
    <property type="molecule type" value="Genomic_DNA"/>
</dbReference>
<protein>
    <submittedName>
        <fullName evidence="2">Uncharacterized protein</fullName>
    </submittedName>
</protein>
<feature type="region of interest" description="Disordered" evidence="1">
    <location>
        <begin position="1"/>
        <end position="92"/>
    </location>
</feature>
<name>A0AAW0S331_9HYPO</name>